<dbReference type="GO" id="GO:0006974">
    <property type="term" value="P:DNA damage response"/>
    <property type="evidence" value="ECO:0007669"/>
    <property type="project" value="UniProtKB-KW"/>
</dbReference>
<dbReference type="AlphaFoldDB" id="E2ICJ8"/>
<comment type="subcellular location">
    <subcellularLocation>
        <location evidence="1">Nucleus</location>
    </subcellularLocation>
</comment>
<protein>
    <recommendedName>
        <fullName evidence="4">Mitotic spindle assembly checkpoint protein MAD2B</fullName>
    </recommendedName>
    <alternativeName>
        <fullName evidence="5">Mitotic arrest deficient 2-like protein 2</fullName>
    </alternativeName>
</protein>
<dbReference type="InterPro" id="IPR036570">
    <property type="entry name" value="HORMA_dom_sf"/>
</dbReference>
<dbReference type="FunFam" id="3.30.900.10:FF:000003">
    <property type="entry name" value="Mitotic spindle assembly checkpoint protein MAD2B"/>
    <property type="match status" value="1"/>
</dbReference>
<dbReference type="PANTHER" id="PTHR11842">
    <property type="entry name" value="MITOTIC SPINDLE ASSEMBLY CHECKPOINT PROTEIN MAD2"/>
    <property type="match status" value="1"/>
</dbReference>
<evidence type="ECO:0000256" key="2">
    <source>
        <dbReference type="ARBA" id="ARBA00022763"/>
    </source>
</evidence>
<evidence type="ECO:0000256" key="4">
    <source>
        <dbReference type="ARBA" id="ARBA00044131"/>
    </source>
</evidence>
<dbReference type="InterPro" id="IPR045091">
    <property type="entry name" value="Mad2-like"/>
</dbReference>
<proteinExistence type="evidence at transcript level"/>
<dbReference type="Gene3D" id="3.30.900.10">
    <property type="entry name" value="HORMA domain"/>
    <property type="match status" value="1"/>
</dbReference>
<name>E2ICJ8_CERLA</name>
<sequence length="211" mass="24116">MSTGRSSKQYEVAQVATDILSEFLEVAFHCILYVREIYPNTVFERCRKYNVPVQMCCHPDVKQYIVDVIQSLKPILDKQQVDKIALVILAADQNPVEKFVFDITPVSNPTLSEDTYLLRLEQALRAFLLKLNICDASLQVLPEDCTWAVQVHTENAALLGIEEQQILQEFPWIEADESQVKVENAKLVPLKAMTSPIMKMQLYIEEKSPKT</sequence>
<reference evidence="7" key="1">
    <citation type="submission" date="2010-06" db="EMBL/GenBank/DDBJ databases">
        <title>MAD2B from phylum Nemertea.</title>
        <authorList>
            <person name="Membreno N.A."/>
            <person name="Youngblom J."/>
        </authorList>
    </citation>
    <scope>NUCLEOTIDE SEQUENCE</scope>
</reference>
<dbReference type="PANTHER" id="PTHR11842:SF10">
    <property type="entry name" value="MITOTIC SPINDLE ASSEMBLY CHECKPOINT PROTEIN MAD2B"/>
    <property type="match status" value="1"/>
</dbReference>
<evidence type="ECO:0000256" key="5">
    <source>
        <dbReference type="ARBA" id="ARBA00044264"/>
    </source>
</evidence>
<feature type="domain" description="HORMA" evidence="6">
    <location>
        <begin position="14"/>
        <end position="204"/>
    </location>
</feature>
<dbReference type="EMBL" id="HM461983">
    <property type="protein sequence ID" value="ADO16562.1"/>
    <property type="molecule type" value="mRNA"/>
</dbReference>
<evidence type="ECO:0000259" key="6">
    <source>
        <dbReference type="PROSITE" id="PS50815"/>
    </source>
</evidence>
<evidence type="ECO:0000256" key="3">
    <source>
        <dbReference type="ARBA" id="ARBA00023242"/>
    </source>
</evidence>
<dbReference type="SUPFAM" id="SSF56019">
    <property type="entry name" value="The spindle assembly checkpoint protein mad2"/>
    <property type="match status" value="1"/>
</dbReference>
<evidence type="ECO:0000256" key="1">
    <source>
        <dbReference type="ARBA" id="ARBA00004123"/>
    </source>
</evidence>
<accession>E2ICJ8</accession>
<dbReference type="GO" id="GO:0016035">
    <property type="term" value="C:zeta DNA polymerase complex"/>
    <property type="evidence" value="ECO:0007669"/>
    <property type="project" value="TreeGrafter"/>
</dbReference>
<dbReference type="InterPro" id="IPR003511">
    <property type="entry name" value="HORMA_dom"/>
</dbReference>
<keyword evidence="3" id="KW-0539">Nucleus</keyword>
<evidence type="ECO:0000313" key="7">
    <source>
        <dbReference type="EMBL" id="ADO16562.1"/>
    </source>
</evidence>
<organism evidence="7">
    <name type="scientific">Cerebratulus lacteus</name>
    <name type="common">Milky ribbon worm</name>
    <name type="synonym">Micrura lactea</name>
    <dbReference type="NCBI Taxonomy" id="6221"/>
    <lineage>
        <taxon>Eukaryota</taxon>
        <taxon>Metazoa</taxon>
        <taxon>Spiralia</taxon>
        <taxon>Lophotrochozoa</taxon>
        <taxon>Nemertea</taxon>
        <taxon>Pilidiophora</taxon>
        <taxon>Heteronemertea</taxon>
        <taxon>Lineidae</taxon>
        <taxon>Cerebratulus</taxon>
    </lineage>
</organism>
<dbReference type="GO" id="GO:0005634">
    <property type="term" value="C:nucleus"/>
    <property type="evidence" value="ECO:0007669"/>
    <property type="project" value="UniProtKB-SubCell"/>
</dbReference>
<dbReference type="PROSITE" id="PS50815">
    <property type="entry name" value="HORMA"/>
    <property type="match status" value="1"/>
</dbReference>
<dbReference type="Pfam" id="PF02301">
    <property type="entry name" value="HORMA"/>
    <property type="match status" value="1"/>
</dbReference>
<keyword evidence="2" id="KW-0227">DNA damage</keyword>